<dbReference type="EMBL" id="CAACVS010000501">
    <property type="protein sequence ID" value="VEU42974.1"/>
    <property type="molecule type" value="Genomic_DNA"/>
</dbReference>
<accession>A0A448ZLT1</accession>
<dbReference type="AlphaFoldDB" id="A0A448ZLT1"/>
<feature type="region of interest" description="Disordered" evidence="2">
    <location>
        <begin position="1"/>
        <end position="23"/>
    </location>
</feature>
<evidence type="ECO:0000256" key="2">
    <source>
        <dbReference type="SAM" id="MobiDB-lite"/>
    </source>
</evidence>
<protein>
    <submittedName>
        <fullName evidence="3">Uncharacterized protein</fullName>
    </submittedName>
</protein>
<keyword evidence="4" id="KW-1185">Reference proteome</keyword>
<organism evidence="3 4">
    <name type="scientific">Pseudo-nitzschia multistriata</name>
    <dbReference type="NCBI Taxonomy" id="183589"/>
    <lineage>
        <taxon>Eukaryota</taxon>
        <taxon>Sar</taxon>
        <taxon>Stramenopiles</taxon>
        <taxon>Ochrophyta</taxon>
        <taxon>Bacillariophyta</taxon>
        <taxon>Bacillariophyceae</taxon>
        <taxon>Bacillariophycidae</taxon>
        <taxon>Bacillariales</taxon>
        <taxon>Bacillariaceae</taxon>
        <taxon>Pseudo-nitzschia</taxon>
    </lineage>
</organism>
<evidence type="ECO:0000313" key="4">
    <source>
        <dbReference type="Proteomes" id="UP000291116"/>
    </source>
</evidence>
<dbReference type="OrthoDB" id="3176171at2759"/>
<evidence type="ECO:0000313" key="3">
    <source>
        <dbReference type="EMBL" id="VEU42974.1"/>
    </source>
</evidence>
<name>A0A448ZLT1_9STRA</name>
<evidence type="ECO:0000256" key="1">
    <source>
        <dbReference type="SAM" id="Coils"/>
    </source>
</evidence>
<sequence length="78" mass="9168">MSQPEPLSQLTQDYEPDQSSMKYDTIDSVEGAGIASQMERMKQRVEQLEKEKMELSMSKAPLEARFRQKEDLWQKDRT</sequence>
<feature type="non-terminal residue" evidence="3">
    <location>
        <position position="78"/>
    </location>
</feature>
<reference evidence="3 4" key="1">
    <citation type="submission" date="2019-01" db="EMBL/GenBank/DDBJ databases">
        <authorList>
            <person name="Ferrante I. M."/>
        </authorList>
    </citation>
    <scope>NUCLEOTIDE SEQUENCE [LARGE SCALE GENOMIC DNA]</scope>
    <source>
        <strain evidence="3 4">B856</strain>
    </source>
</reference>
<feature type="coiled-coil region" evidence="1">
    <location>
        <begin position="31"/>
        <end position="65"/>
    </location>
</feature>
<gene>
    <name evidence="3" type="ORF">PSNMU_V1.4_AUG-EV-PASAV3_0099680</name>
</gene>
<keyword evidence="1" id="KW-0175">Coiled coil</keyword>
<proteinExistence type="predicted"/>
<dbReference type="Proteomes" id="UP000291116">
    <property type="component" value="Unassembled WGS sequence"/>
</dbReference>
<feature type="compositionally biased region" description="Polar residues" evidence="2">
    <location>
        <begin position="1"/>
        <end position="22"/>
    </location>
</feature>